<feature type="domain" description="Stress-response A/B barrel" evidence="1">
    <location>
        <begin position="1"/>
        <end position="92"/>
    </location>
</feature>
<dbReference type="SUPFAM" id="SSF54909">
    <property type="entry name" value="Dimeric alpha+beta barrel"/>
    <property type="match status" value="1"/>
</dbReference>
<dbReference type="PANTHER" id="PTHR37832">
    <property type="entry name" value="BLL2683 PROTEIN"/>
    <property type="match status" value="1"/>
</dbReference>
<organism evidence="2 3">
    <name type="scientific">Aquipluma nitroreducens</name>
    <dbReference type="NCBI Taxonomy" id="2010828"/>
    <lineage>
        <taxon>Bacteria</taxon>
        <taxon>Pseudomonadati</taxon>
        <taxon>Bacteroidota</taxon>
        <taxon>Bacteroidia</taxon>
        <taxon>Marinilabiliales</taxon>
        <taxon>Prolixibacteraceae</taxon>
        <taxon>Aquipluma</taxon>
    </lineage>
</organism>
<dbReference type="InterPro" id="IPR011008">
    <property type="entry name" value="Dimeric_a/b-barrel"/>
</dbReference>
<evidence type="ECO:0000259" key="1">
    <source>
        <dbReference type="PROSITE" id="PS51502"/>
    </source>
</evidence>
<dbReference type="Gene3D" id="3.30.70.100">
    <property type="match status" value="1"/>
</dbReference>
<reference evidence="2" key="1">
    <citation type="journal article" date="2020" name="Int. J. Syst. Evol. Microbiol.">
        <title>Aquipluma nitroreducens gen. nov. sp. nov., a novel facultatively anaerobic bacterium isolated from a freshwater lake.</title>
        <authorList>
            <person name="Watanabe M."/>
            <person name="Kojima H."/>
            <person name="Fukui M."/>
        </authorList>
    </citation>
    <scope>NUCLEOTIDE SEQUENCE</scope>
    <source>
        <strain evidence="2">MeG22</strain>
    </source>
</reference>
<dbReference type="PANTHER" id="PTHR37832:SF1">
    <property type="entry name" value="STRESS-RESPONSE A_B BARREL DOMAIN-CONTAINING PROTEIN"/>
    <property type="match status" value="1"/>
</dbReference>
<dbReference type="InterPro" id="IPR013097">
    <property type="entry name" value="Dabb"/>
</dbReference>
<protein>
    <submittedName>
        <fullName evidence="2">Stress responsive alpha-beta barrel domain protein Dabb</fullName>
    </submittedName>
</protein>
<dbReference type="AlphaFoldDB" id="A0A5K7S5G5"/>
<dbReference type="EMBL" id="AP018694">
    <property type="protein sequence ID" value="BBE16783.1"/>
    <property type="molecule type" value="Genomic_DNA"/>
</dbReference>
<name>A0A5K7S5G5_9BACT</name>
<evidence type="ECO:0000313" key="2">
    <source>
        <dbReference type="EMBL" id="BBE16783.1"/>
    </source>
</evidence>
<sequence length="94" mass="10750">MFKLKKYDSESEKQNVISSIEDALLSLSGKINELKHIEIGVNYELASKSYDICLISHFETVEQLDAYRIHPEHLKVGELIGQHAVERAAVDFEF</sequence>
<gene>
    <name evidence="2" type="ORF">AQPE_0930</name>
</gene>
<dbReference type="Pfam" id="PF07876">
    <property type="entry name" value="Dabb"/>
    <property type="match status" value="1"/>
</dbReference>
<evidence type="ECO:0000313" key="3">
    <source>
        <dbReference type="Proteomes" id="UP001193389"/>
    </source>
</evidence>
<dbReference type="Proteomes" id="UP001193389">
    <property type="component" value="Chromosome"/>
</dbReference>
<proteinExistence type="predicted"/>
<accession>A0A5K7S5G5</accession>
<dbReference type="KEGG" id="anf:AQPE_0930"/>
<dbReference type="PROSITE" id="PS51502">
    <property type="entry name" value="S_R_A_B_BARREL"/>
    <property type="match status" value="1"/>
</dbReference>
<dbReference type="SMART" id="SM00886">
    <property type="entry name" value="Dabb"/>
    <property type="match status" value="1"/>
</dbReference>
<keyword evidence="3" id="KW-1185">Reference proteome</keyword>